<dbReference type="NCBIfam" id="TIGR01764">
    <property type="entry name" value="excise"/>
    <property type="match status" value="1"/>
</dbReference>
<dbReference type="EMBL" id="BAAAHE010000031">
    <property type="protein sequence ID" value="GAA0628326.1"/>
    <property type="molecule type" value="Genomic_DNA"/>
</dbReference>
<protein>
    <recommendedName>
        <fullName evidence="1">Helix-turn-helix domain-containing protein</fullName>
    </recommendedName>
</protein>
<dbReference type="Proteomes" id="UP001500957">
    <property type="component" value="Unassembled WGS sequence"/>
</dbReference>
<sequence length="79" mass="8594">MPERRSSSEPPAFYSVPETARMLGTSEMTLYRAIQDGHFPAVRIRGRLIVPAKAIEALAEAAFASVREGDAEWTSGGDL</sequence>
<keyword evidence="3" id="KW-1185">Reference proteome</keyword>
<reference evidence="2 3" key="1">
    <citation type="journal article" date="2019" name="Int. J. Syst. Evol. Microbiol.">
        <title>The Global Catalogue of Microorganisms (GCM) 10K type strain sequencing project: providing services to taxonomists for standard genome sequencing and annotation.</title>
        <authorList>
            <consortium name="The Broad Institute Genomics Platform"/>
            <consortium name="The Broad Institute Genome Sequencing Center for Infectious Disease"/>
            <person name="Wu L."/>
            <person name="Ma J."/>
        </authorList>
    </citation>
    <scope>NUCLEOTIDE SEQUENCE [LARGE SCALE GENOMIC DNA]</scope>
    <source>
        <strain evidence="2 3">JCM 10671</strain>
    </source>
</reference>
<dbReference type="InterPro" id="IPR009061">
    <property type="entry name" value="DNA-bd_dom_put_sf"/>
</dbReference>
<organism evidence="2 3">
    <name type="scientific">Sporichthya brevicatena</name>
    <dbReference type="NCBI Taxonomy" id="171442"/>
    <lineage>
        <taxon>Bacteria</taxon>
        <taxon>Bacillati</taxon>
        <taxon>Actinomycetota</taxon>
        <taxon>Actinomycetes</taxon>
        <taxon>Sporichthyales</taxon>
        <taxon>Sporichthyaceae</taxon>
        <taxon>Sporichthya</taxon>
    </lineage>
</organism>
<accession>A0ABN1H3W7</accession>
<dbReference type="SUPFAM" id="SSF46955">
    <property type="entry name" value="Putative DNA-binding domain"/>
    <property type="match status" value="1"/>
</dbReference>
<comment type="caution">
    <text evidence="2">The sequence shown here is derived from an EMBL/GenBank/DDBJ whole genome shotgun (WGS) entry which is preliminary data.</text>
</comment>
<evidence type="ECO:0000259" key="1">
    <source>
        <dbReference type="Pfam" id="PF12728"/>
    </source>
</evidence>
<evidence type="ECO:0000313" key="2">
    <source>
        <dbReference type="EMBL" id="GAA0628326.1"/>
    </source>
</evidence>
<name>A0ABN1H3W7_9ACTN</name>
<dbReference type="InterPro" id="IPR041657">
    <property type="entry name" value="HTH_17"/>
</dbReference>
<evidence type="ECO:0000313" key="3">
    <source>
        <dbReference type="Proteomes" id="UP001500957"/>
    </source>
</evidence>
<proteinExistence type="predicted"/>
<feature type="domain" description="Helix-turn-helix" evidence="1">
    <location>
        <begin position="13"/>
        <end position="61"/>
    </location>
</feature>
<gene>
    <name evidence="2" type="ORF">GCM10009547_34970</name>
</gene>
<dbReference type="Pfam" id="PF12728">
    <property type="entry name" value="HTH_17"/>
    <property type="match status" value="1"/>
</dbReference>
<dbReference type="InterPro" id="IPR010093">
    <property type="entry name" value="SinI_DNA-bd"/>
</dbReference>